<dbReference type="Proteomes" id="UP001638806">
    <property type="component" value="Unassembled WGS sequence"/>
</dbReference>
<gene>
    <name evidence="1" type="ORF">ACCO45_002975</name>
</gene>
<protein>
    <submittedName>
        <fullName evidence="1">Uncharacterized protein</fullName>
    </submittedName>
</protein>
<sequence length="606" mass="64393">MANVGSTNVCARVQPSWAVHRSIRGTPDEHGASSRVQLKAAMVTRRRGPETVERDHRQGAAVVLVQTQARHDRRASGSSTCFDGRPVHACNKPAVHPGAVKKSRARAAVSSHTGLPAGWVMSGTSGEPRGTSARVEVVGRAGGCEKLGRRSSGSQGQGPNGGAEWLHGRMGVAAADGISSGATTKWWCMWSTVGVVLDWGKWHALLRSAGKAKAALASERRTCSCKPPGARSQLPPRAGEAVVAAVAEDAWNWRPQLPIAILETDGTEWLGWLDGCPDAQANASPLQLEFYQHVPEASNRPPSHASAGGFSHPFDDSQANGDQGPRRDEREHANKNRNRNPAGAVNLHRSLASRVSLPPATPIESIQPKKTRATATDVFDLGAWPAQRGSSLHFRRIRVPQQLTRTRLGSFFFAWFPFVASPHLPVRLRVWASTVPVHIHQHATKEQLHCHGVSWRELGRRFISGVRLHALAGTHLATMNSTGPGAGNSSASRAGLAAAACVPSAPGLPGSSIGVSPSCLIEASPAGSPFWLALLAPSPIHAIVRPLHANRPCESSASSGRHRKLFPLLGPSLGPSTRGSSAFRDPHPPRPVDEEEDAVIMAATSA</sequence>
<dbReference type="EMBL" id="JBGNUJ010000003">
    <property type="protein sequence ID" value="KAL3961452.1"/>
    <property type="molecule type" value="Genomic_DNA"/>
</dbReference>
<name>A0ACC4DZI1_PURLI</name>
<proteinExistence type="predicted"/>
<evidence type="ECO:0000313" key="1">
    <source>
        <dbReference type="EMBL" id="KAL3961452.1"/>
    </source>
</evidence>
<comment type="caution">
    <text evidence="1">The sequence shown here is derived from an EMBL/GenBank/DDBJ whole genome shotgun (WGS) entry which is preliminary data.</text>
</comment>
<accession>A0ACC4DZI1</accession>
<evidence type="ECO:0000313" key="2">
    <source>
        <dbReference type="Proteomes" id="UP001638806"/>
    </source>
</evidence>
<organism evidence="1 2">
    <name type="scientific">Purpureocillium lilacinum</name>
    <name type="common">Paecilomyces lilacinus</name>
    <dbReference type="NCBI Taxonomy" id="33203"/>
    <lineage>
        <taxon>Eukaryota</taxon>
        <taxon>Fungi</taxon>
        <taxon>Dikarya</taxon>
        <taxon>Ascomycota</taxon>
        <taxon>Pezizomycotina</taxon>
        <taxon>Sordariomycetes</taxon>
        <taxon>Hypocreomycetidae</taxon>
        <taxon>Hypocreales</taxon>
        <taxon>Ophiocordycipitaceae</taxon>
        <taxon>Purpureocillium</taxon>
    </lineage>
</organism>
<reference evidence="1" key="1">
    <citation type="submission" date="2024-12" db="EMBL/GenBank/DDBJ databases">
        <title>Comparative genomics and development of molecular markers within Purpureocillium lilacinum and among Purpureocillium species.</title>
        <authorList>
            <person name="Yeh Z.-Y."/>
            <person name="Ni N.-T."/>
            <person name="Lo P.-H."/>
            <person name="Mushyakhwo K."/>
            <person name="Lin C.-F."/>
            <person name="Nai Y.-S."/>
        </authorList>
    </citation>
    <scope>NUCLEOTIDE SEQUENCE</scope>
    <source>
        <strain evidence="1">NCHU-NPUST-175</strain>
    </source>
</reference>
<keyword evidence="2" id="KW-1185">Reference proteome</keyword>